<feature type="domain" description="Glycosyl hydrolase family 13 catalytic" evidence="2">
    <location>
        <begin position="223"/>
        <end position="618"/>
    </location>
</feature>
<dbReference type="STRING" id="1742359.GCA_001439625_02755"/>
<dbReference type="OrthoDB" id="9761875at2"/>
<dbReference type="AlphaFoldDB" id="A0A5B8Z9M6"/>
<dbReference type="Gene3D" id="2.60.40.2320">
    <property type="match status" value="1"/>
</dbReference>
<dbReference type="Pfam" id="PF02922">
    <property type="entry name" value="CBM_48"/>
    <property type="match status" value="1"/>
</dbReference>
<reference evidence="4" key="1">
    <citation type="submission" date="2019-08" db="EMBL/GenBank/DDBJ databases">
        <authorList>
            <person name="Zheng X."/>
        </authorList>
    </citation>
    <scope>NUCLEOTIDE SEQUENCE [LARGE SCALE GENOMIC DNA]</scope>
    <source>
        <strain evidence="4">FJAT-25496</strain>
    </source>
</reference>
<evidence type="ECO:0000256" key="1">
    <source>
        <dbReference type="ARBA" id="ARBA00008061"/>
    </source>
</evidence>
<dbReference type="CDD" id="cd02860">
    <property type="entry name" value="E_set_Pullulanase"/>
    <property type="match status" value="1"/>
</dbReference>
<dbReference type="PANTHER" id="PTHR43002">
    <property type="entry name" value="GLYCOGEN DEBRANCHING ENZYME"/>
    <property type="match status" value="1"/>
</dbReference>
<dbReference type="InterPro" id="IPR006047">
    <property type="entry name" value="GH13_cat_dom"/>
</dbReference>
<dbReference type="Gene3D" id="2.60.40.10">
    <property type="entry name" value="Immunoglobulins"/>
    <property type="match status" value="1"/>
</dbReference>
<dbReference type="InterPro" id="IPR049117">
    <property type="entry name" value="pulA_all-beta"/>
</dbReference>
<dbReference type="GO" id="GO:0051060">
    <property type="term" value="F:pullulanase activity"/>
    <property type="evidence" value="ECO:0007669"/>
    <property type="project" value="UniProtKB-EC"/>
</dbReference>
<dbReference type="GO" id="GO:0005975">
    <property type="term" value="P:carbohydrate metabolic process"/>
    <property type="evidence" value="ECO:0007669"/>
    <property type="project" value="InterPro"/>
</dbReference>
<dbReference type="InterPro" id="IPR013783">
    <property type="entry name" value="Ig-like_fold"/>
</dbReference>
<dbReference type="InterPro" id="IPR011840">
    <property type="entry name" value="PulA_typeI"/>
</dbReference>
<name>A0A5B8Z9M6_CYTDA</name>
<dbReference type="Proteomes" id="UP000321555">
    <property type="component" value="Chromosome"/>
</dbReference>
<dbReference type="SUPFAM" id="SSF81296">
    <property type="entry name" value="E set domains"/>
    <property type="match status" value="1"/>
</dbReference>
<organism evidence="3 4">
    <name type="scientific">Cytobacillus dafuensis</name>
    <name type="common">Bacillus dafuensis</name>
    <dbReference type="NCBI Taxonomy" id="1742359"/>
    <lineage>
        <taxon>Bacteria</taxon>
        <taxon>Bacillati</taxon>
        <taxon>Bacillota</taxon>
        <taxon>Bacilli</taxon>
        <taxon>Bacillales</taxon>
        <taxon>Bacillaceae</taxon>
        <taxon>Cytobacillus</taxon>
    </lineage>
</organism>
<dbReference type="Pfam" id="PF21653">
    <property type="entry name" value="pulA_all-beta"/>
    <property type="match status" value="1"/>
</dbReference>
<dbReference type="InterPro" id="IPR014756">
    <property type="entry name" value="Ig_E-set"/>
</dbReference>
<comment type="similarity">
    <text evidence="1">Belongs to the glycosyl hydrolase 13 family.</text>
</comment>
<dbReference type="SMART" id="SM00642">
    <property type="entry name" value="Aamy"/>
    <property type="match status" value="1"/>
</dbReference>
<keyword evidence="3" id="KW-0326">Glycosidase</keyword>
<accession>A0A5B8Z9M6</accession>
<dbReference type="SUPFAM" id="SSF51445">
    <property type="entry name" value="(Trans)glycosidases"/>
    <property type="match status" value="1"/>
</dbReference>
<dbReference type="InterPro" id="IPR013780">
    <property type="entry name" value="Glyco_hydro_b"/>
</dbReference>
<keyword evidence="3" id="KW-0378">Hydrolase</keyword>
<dbReference type="InterPro" id="IPR004193">
    <property type="entry name" value="Glyco_hydro_13_N"/>
</dbReference>
<dbReference type="InterPro" id="IPR040697">
    <property type="entry name" value="PulA_N1"/>
</dbReference>
<dbReference type="RefSeq" id="WP_057772163.1">
    <property type="nucleotide sequence ID" value="NZ_CP042593.1"/>
</dbReference>
<dbReference type="KEGG" id="bda:FSZ17_17925"/>
<dbReference type="CDD" id="cd11341">
    <property type="entry name" value="AmyAc_Pullulanase_LD-like"/>
    <property type="match status" value="1"/>
</dbReference>
<sequence length="717" mass="82157">MISIKRNFFAYLDEMNIMTVLLPYDYNGGNSAFFSLINEHDQVISDVKILNRTAIEDSMKYVCKIERAPIIGGQYWVLDEFGGKTDLQIGAVIRTPAFDEAFYYEGALGCSYTNEGTSFTVWAPTATSVKLKLMPERETTHETVEMERKENGVWCIYVNRDLEKYRYSFLVCINLEWREAVDPYAFSVSVNGEYGIIVDLLKTKMAKPPLPPLENPTDAIIYETHVRDFTIHPNSGVTKKGTYLGAGELNTTDKEGAPTGLSYVKNLGVTHIEFLPLQDFEGIDERGLIQEYNWGYNPLHFNTPEGSYSTAPVDPYARIRELKAMIYAVHSQGLRVIMDVVYNHVYIRENSSFEKIVPGYYFRHDEFGMPSNGTGVGNDFASERLMARKFIIDSVKFWLKEYQIDGFRFDLMGILDIETMNKVREAVDSVDRTAIIIGEGWDLNTPIPGNQKANISNHEHLPRIGHFNDWFRDTIKGSTFNLYDKGYALGNEHYYEAAKQVLAGSIGLEKKERGLFLSPVQSVNYVESHDNHTLWDKLIVCSSTLEEKIKKRQHRLATVMVLLAQGIPFLHSGQEFFRTKEGIGNSYRASDEINRLDWDRKARYSENVNYIKGIIRIRMDHKAFRFSTSEEIRKHLTFLSTEKPVIGFIIEDVRNLGPWNRIMVLFNPAQKEQTVMIPKGKWEVLADDQKAGTTPIRFVYEYSLLLTPISSYVLVCK</sequence>
<dbReference type="Gene3D" id="3.20.20.80">
    <property type="entry name" value="Glycosidases"/>
    <property type="match status" value="1"/>
</dbReference>
<evidence type="ECO:0000259" key="2">
    <source>
        <dbReference type="SMART" id="SM00642"/>
    </source>
</evidence>
<dbReference type="EMBL" id="CP042593">
    <property type="protein sequence ID" value="QED48993.1"/>
    <property type="molecule type" value="Genomic_DNA"/>
</dbReference>
<proteinExistence type="inferred from homology"/>
<keyword evidence="4" id="KW-1185">Reference proteome</keyword>
<dbReference type="InterPro" id="IPR017853">
    <property type="entry name" value="GH"/>
</dbReference>
<gene>
    <name evidence="3" type="primary">pulA</name>
    <name evidence="3" type="ORF">FSZ17_17925</name>
</gene>
<dbReference type="EC" id="3.2.1.41" evidence="3"/>
<evidence type="ECO:0000313" key="3">
    <source>
        <dbReference type="EMBL" id="QED48993.1"/>
    </source>
</evidence>
<protein>
    <submittedName>
        <fullName evidence="3">Type I pullulanase</fullName>
        <ecNumber evidence="3">3.2.1.41</ecNumber>
    </submittedName>
</protein>
<dbReference type="NCBIfam" id="TIGR02104">
    <property type="entry name" value="pulA_typeI"/>
    <property type="match status" value="1"/>
</dbReference>
<dbReference type="Pfam" id="PF17999">
    <property type="entry name" value="PulA_N1"/>
    <property type="match status" value="1"/>
</dbReference>
<dbReference type="Gene3D" id="2.60.40.1180">
    <property type="entry name" value="Golgi alpha-mannosidase II"/>
    <property type="match status" value="1"/>
</dbReference>
<evidence type="ECO:0000313" key="4">
    <source>
        <dbReference type="Proteomes" id="UP000321555"/>
    </source>
</evidence>